<name>A0A2T0QYK3_9ACTN</name>
<comment type="caution">
    <text evidence="2">The sequence shown here is derived from an EMBL/GenBank/DDBJ whole genome shotgun (WGS) entry which is preliminary data.</text>
</comment>
<proteinExistence type="predicted"/>
<feature type="compositionally biased region" description="Low complexity" evidence="1">
    <location>
        <begin position="233"/>
        <end position="256"/>
    </location>
</feature>
<feature type="region of interest" description="Disordered" evidence="1">
    <location>
        <begin position="208"/>
        <end position="259"/>
    </location>
</feature>
<feature type="non-terminal residue" evidence="2">
    <location>
        <position position="1"/>
    </location>
</feature>
<organism evidence="2 3">
    <name type="scientific">Kineococcus rhizosphaerae</name>
    <dbReference type="NCBI Taxonomy" id="559628"/>
    <lineage>
        <taxon>Bacteria</taxon>
        <taxon>Bacillati</taxon>
        <taxon>Actinomycetota</taxon>
        <taxon>Actinomycetes</taxon>
        <taxon>Kineosporiales</taxon>
        <taxon>Kineosporiaceae</taxon>
        <taxon>Kineococcus</taxon>
    </lineage>
</organism>
<accession>A0A2T0QYK3</accession>
<dbReference type="AlphaFoldDB" id="A0A2T0QYK3"/>
<sequence length="268" mass="29335">EVLRSITRWPPSTCQPRLSPAWSYTTLVDTTRARCLLTRRGSSLSRCLTSDEDVMARTWSLRPVGCMGYRLASWPGSTQQRPRTVLLQVTARQPAGLSPPLSRSCRAAMTMPPSRRTSAWTPPTSPAGADTALVGCTTPAPSMSSWRAWPAFVVATAEPKPACWSIWPPLSCTATTAIRRSTTCVRPPHWRTGWGRCASADGWRRCVRQREGQSRRSTRKRSNPVMEPEPRISPRSISSTTSSRATQSTTPASTRSVGAPTCCACSNT</sequence>
<reference evidence="2 3" key="1">
    <citation type="submission" date="2018-03" db="EMBL/GenBank/DDBJ databases">
        <title>Genomic Encyclopedia of Archaeal and Bacterial Type Strains, Phase II (KMG-II): from individual species to whole genera.</title>
        <authorList>
            <person name="Goeker M."/>
        </authorList>
    </citation>
    <scope>NUCLEOTIDE SEQUENCE [LARGE SCALE GENOMIC DNA]</scope>
    <source>
        <strain evidence="2 3">DSM 19711</strain>
    </source>
</reference>
<keyword evidence="3" id="KW-1185">Reference proteome</keyword>
<protein>
    <submittedName>
        <fullName evidence="2">Uncharacterized protein</fullName>
    </submittedName>
</protein>
<evidence type="ECO:0000313" key="3">
    <source>
        <dbReference type="Proteomes" id="UP000238083"/>
    </source>
</evidence>
<gene>
    <name evidence="2" type="ORF">CLV37_1131</name>
</gene>
<evidence type="ECO:0000256" key="1">
    <source>
        <dbReference type="SAM" id="MobiDB-lite"/>
    </source>
</evidence>
<evidence type="ECO:0000313" key="2">
    <source>
        <dbReference type="EMBL" id="PRY11380.1"/>
    </source>
</evidence>
<dbReference type="EMBL" id="PVZF01000013">
    <property type="protein sequence ID" value="PRY11380.1"/>
    <property type="molecule type" value="Genomic_DNA"/>
</dbReference>
<dbReference type="Proteomes" id="UP000238083">
    <property type="component" value="Unassembled WGS sequence"/>
</dbReference>